<dbReference type="GO" id="GO:0006567">
    <property type="term" value="P:L-threonine catabolic process"/>
    <property type="evidence" value="ECO:0007669"/>
    <property type="project" value="TreeGrafter"/>
</dbReference>
<dbReference type="EMBL" id="AAZDVE040000033">
    <property type="protein sequence ID" value="EMP9434301.1"/>
    <property type="molecule type" value="Genomic_DNA"/>
</dbReference>
<dbReference type="GO" id="GO:0006545">
    <property type="term" value="P:glycine biosynthetic process"/>
    <property type="evidence" value="ECO:0007669"/>
    <property type="project" value="TreeGrafter"/>
</dbReference>
<dbReference type="FunFam" id="3.40.640.10:FF:000030">
    <property type="entry name" value="Low-specificity L-threonine aldolase"/>
    <property type="match status" value="1"/>
</dbReference>
<name>A0AAI9I1Y2_PROST</name>
<evidence type="ECO:0000256" key="4">
    <source>
        <dbReference type="ARBA" id="ARBA00022898"/>
    </source>
</evidence>
<evidence type="ECO:0000313" key="8">
    <source>
        <dbReference type="EMBL" id="EMP9434301.1"/>
    </source>
</evidence>
<protein>
    <submittedName>
        <fullName evidence="8">Aminotransferase class I/II-fold pyridoxal phosphate-dependent enzyme</fullName>
    </submittedName>
</protein>
<evidence type="ECO:0000256" key="2">
    <source>
        <dbReference type="ARBA" id="ARBA00006966"/>
    </source>
</evidence>
<keyword evidence="5" id="KW-0456">Lyase</keyword>
<dbReference type="SUPFAM" id="SSF53383">
    <property type="entry name" value="PLP-dependent transferases"/>
    <property type="match status" value="1"/>
</dbReference>
<feature type="domain" description="Aromatic amino acid beta-eliminating lyase/threonine aldolase" evidence="7">
    <location>
        <begin position="5"/>
        <end position="288"/>
    </location>
</feature>
<sequence>MELIDLRSDTLTKLKPEDLLDINYDYIGDDCYNEDRYVKMLEFKIADLFGKESALFMPSGTMSNQVALRVLSKPGEELITEVGYHVCFFESSQTAALNGLVINNVHTKSGILTTSDVLNAFNNKARWSNLYATPKIISIESSISTYGGMIFPLDEISQLRMLCDERKMSLFLDGARVLNACVSLGISPKQYTEHIDMLNLCLSKGVGSPFGSMLIGRQDEIDKAKKIRKWYGGALHQSGLMAAIALNKLKNYSSRLERDHINAKSLELICTKYFQLAYPVETNIVMIKSHNADALVNKLKEYGVLAAAWTANTVRFVTSSNINHEMINQIKSIFETIDKHKGFL</sequence>
<dbReference type="InterPro" id="IPR015422">
    <property type="entry name" value="PyrdxlP-dep_Trfase_small"/>
</dbReference>
<proteinExistence type="inferred from homology"/>
<dbReference type="InterPro" id="IPR001597">
    <property type="entry name" value="ArAA_b-elim_lyase/Thr_aldolase"/>
</dbReference>
<dbReference type="InterPro" id="IPR023603">
    <property type="entry name" value="Low_specificity_L-TA-like"/>
</dbReference>
<comment type="caution">
    <text evidence="8">The sequence shown here is derived from an EMBL/GenBank/DDBJ whole genome shotgun (WGS) entry which is preliminary data.</text>
</comment>
<keyword evidence="4" id="KW-0663">Pyridoxal phosphate</keyword>
<reference evidence="8" key="1">
    <citation type="submission" date="2024-02" db="EMBL/GenBank/DDBJ databases">
        <authorList>
            <consortium name="Clinical and Environmental Microbiology Branch: Whole genome sequencing antimicrobial resistance pathogens in the healthcare setting"/>
        </authorList>
    </citation>
    <scope>NUCLEOTIDE SEQUENCE</scope>
    <source>
        <strain evidence="8">2020GO-00142</strain>
    </source>
</reference>
<evidence type="ECO:0000256" key="1">
    <source>
        <dbReference type="ARBA" id="ARBA00001933"/>
    </source>
</evidence>
<dbReference type="Gene3D" id="3.40.640.10">
    <property type="entry name" value="Type I PLP-dependent aspartate aminotransferase-like (Major domain)"/>
    <property type="match status" value="1"/>
</dbReference>
<comment type="cofactor">
    <cofactor evidence="1">
        <name>pyridoxal 5'-phosphate</name>
        <dbReference type="ChEBI" id="CHEBI:597326"/>
    </cofactor>
</comment>
<dbReference type="GO" id="GO:0005829">
    <property type="term" value="C:cytosol"/>
    <property type="evidence" value="ECO:0007669"/>
    <property type="project" value="TreeGrafter"/>
</dbReference>
<keyword evidence="8" id="KW-0808">Transferase</keyword>
<evidence type="ECO:0000256" key="5">
    <source>
        <dbReference type="ARBA" id="ARBA00023239"/>
    </source>
</evidence>
<feature type="modified residue" description="N6-(pyridoxal phosphate)lysine" evidence="6">
    <location>
        <position position="204"/>
    </location>
</feature>
<dbReference type="PANTHER" id="PTHR48097">
    <property type="entry name" value="L-THREONINE ALDOLASE-RELATED"/>
    <property type="match status" value="1"/>
</dbReference>
<dbReference type="InterPro" id="IPR015424">
    <property type="entry name" value="PyrdxlP-dep_Trfase"/>
</dbReference>
<keyword evidence="8" id="KW-0032">Aminotransferase</keyword>
<gene>
    <name evidence="8" type="ORF">JRA39_003400</name>
</gene>
<evidence type="ECO:0000256" key="3">
    <source>
        <dbReference type="ARBA" id="ARBA00011881"/>
    </source>
</evidence>
<dbReference type="GO" id="GO:0008732">
    <property type="term" value="F:L-allo-threonine aldolase activity"/>
    <property type="evidence" value="ECO:0007669"/>
    <property type="project" value="TreeGrafter"/>
</dbReference>
<comment type="similarity">
    <text evidence="2">Belongs to the threonine aldolase family.</text>
</comment>
<evidence type="ECO:0000256" key="6">
    <source>
        <dbReference type="PIRSR" id="PIRSR017617-1"/>
    </source>
</evidence>
<organism evidence="8">
    <name type="scientific">Providencia stuartii</name>
    <dbReference type="NCBI Taxonomy" id="588"/>
    <lineage>
        <taxon>Bacteria</taxon>
        <taxon>Pseudomonadati</taxon>
        <taxon>Pseudomonadota</taxon>
        <taxon>Gammaproteobacteria</taxon>
        <taxon>Enterobacterales</taxon>
        <taxon>Morganellaceae</taxon>
        <taxon>Providencia</taxon>
    </lineage>
</organism>
<comment type="subunit">
    <text evidence="3">Homotetramer.</text>
</comment>
<evidence type="ECO:0000259" key="7">
    <source>
        <dbReference type="Pfam" id="PF01212"/>
    </source>
</evidence>
<dbReference type="InterPro" id="IPR015421">
    <property type="entry name" value="PyrdxlP-dep_Trfase_major"/>
</dbReference>
<dbReference type="AlphaFoldDB" id="A0AAI9I1Y2"/>
<dbReference type="Gene3D" id="3.90.1150.10">
    <property type="entry name" value="Aspartate Aminotransferase, domain 1"/>
    <property type="match status" value="1"/>
</dbReference>
<accession>A0AAI9I1Y2</accession>
<dbReference type="Pfam" id="PF01212">
    <property type="entry name" value="Beta_elim_lyase"/>
    <property type="match status" value="1"/>
</dbReference>
<dbReference type="NCBIfam" id="NF041359">
    <property type="entry name" value="GntG_guanitoxin"/>
    <property type="match status" value="1"/>
</dbReference>
<dbReference type="PIRSF" id="PIRSF017617">
    <property type="entry name" value="Thr_aldolase"/>
    <property type="match status" value="1"/>
</dbReference>
<dbReference type="GO" id="GO:0008483">
    <property type="term" value="F:transaminase activity"/>
    <property type="evidence" value="ECO:0007669"/>
    <property type="project" value="UniProtKB-KW"/>
</dbReference>
<dbReference type="PANTHER" id="PTHR48097:SF9">
    <property type="entry name" value="L-THREONINE ALDOLASE"/>
    <property type="match status" value="1"/>
</dbReference>